<evidence type="ECO:0000313" key="3">
    <source>
        <dbReference type="EMBL" id="KAK6352929.1"/>
    </source>
</evidence>
<accession>A0AAV9V2G0</accession>
<sequence>MRLTVTLVAIILPTLAYTYQIAFTGPNSEEDGYEYTPAITPDYESLSRLCLPTPLFEDGPLEVLVRARSPGYDGPIWPFELRPDIDSVSSRPVPAYIALYSGEYTLAGPCNPRALEQIIAFDATAQDVQLVAKIASDDVTYWREIADTAAAEEEAATGTLIGRLIDEYRLAPGDMLVRLMDGDWRADGDWEKIGDAVTIFGYNDDIFAVPPLQGYQLADGDMAGEEVAEEQRAILNEGDNDMTEVLDGSRWPRLTYKDLAAGSRNAVRVRPAQGDLLGEQEDLPDFDEMDEYANVLGPIATERQEKPSKYLPWQDYLPEDDESPLLSPRRRDYDPPVR</sequence>
<dbReference type="EMBL" id="JAVHNQ010000003">
    <property type="protein sequence ID" value="KAK6352929.1"/>
    <property type="molecule type" value="Genomic_DNA"/>
</dbReference>
<evidence type="ECO:0000313" key="4">
    <source>
        <dbReference type="Proteomes" id="UP001375240"/>
    </source>
</evidence>
<evidence type="ECO:0000256" key="2">
    <source>
        <dbReference type="SAM" id="SignalP"/>
    </source>
</evidence>
<name>A0AAV9V2G0_9PEZI</name>
<keyword evidence="2" id="KW-0732">Signal</keyword>
<feature type="region of interest" description="Disordered" evidence="1">
    <location>
        <begin position="298"/>
        <end position="338"/>
    </location>
</feature>
<gene>
    <name evidence="3" type="ORF">TWF696_004923</name>
</gene>
<reference evidence="3 4" key="1">
    <citation type="submission" date="2019-10" db="EMBL/GenBank/DDBJ databases">
        <authorList>
            <person name="Palmer J.M."/>
        </authorList>
    </citation>
    <scope>NUCLEOTIDE SEQUENCE [LARGE SCALE GENOMIC DNA]</scope>
    <source>
        <strain evidence="3 4">TWF696</strain>
    </source>
</reference>
<protein>
    <submittedName>
        <fullName evidence="3">Uncharacterized protein</fullName>
    </submittedName>
</protein>
<keyword evidence="4" id="KW-1185">Reference proteome</keyword>
<dbReference type="AlphaFoldDB" id="A0AAV9V2G0"/>
<organism evidence="3 4">
    <name type="scientific">Orbilia brochopaga</name>
    <dbReference type="NCBI Taxonomy" id="3140254"/>
    <lineage>
        <taxon>Eukaryota</taxon>
        <taxon>Fungi</taxon>
        <taxon>Dikarya</taxon>
        <taxon>Ascomycota</taxon>
        <taxon>Pezizomycotina</taxon>
        <taxon>Orbiliomycetes</taxon>
        <taxon>Orbiliales</taxon>
        <taxon>Orbiliaceae</taxon>
        <taxon>Orbilia</taxon>
    </lineage>
</organism>
<proteinExistence type="predicted"/>
<dbReference type="Proteomes" id="UP001375240">
    <property type="component" value="Unassembled WGS sequence"/>
</dbReference>
<feature type="signal peptide" evidence="2">
    <location>
        <begin position="1"/>
        <end position="18"/>
    </location>
</feature>
<evidence type="ECO:0000256" key="1">
    <source>
        <dbReference type="SAM" id="MobiDB-lite"/>
    </source>
</evidence>
<comment type="caution">
    <text evidence="3">The sequence shown here is derived from an EMBL/GenBank/DDBJ whole genome shotgun (WGS) entry which is preliminary data.</text>
</comment>
<feature type="compositionally biased region" description="Basic and acidic residues" evidence="1">
    <location>
        <begin position="329"/>
        <end position="338"/>
    </location>
</feature>
<feature type="chain" id="PRO_5043866524" evidence="2">
    <location>
        <begin position="19"/>
        <end position="338"/>
    </location>
</feature>